<dbReference type="PROSITE" id="PS50240">
    <property type="entry name" value="TRYPSIN_DOM"/>
    <property type="match status" value="1"/>
</dbReference>
<sequence length="453" mass="51449">MMVELRLLKNCELRFILWKSAFLLICNLLTLVNGDFSPNGEIECPGLPPRSGISLECASARLMSSKYNCSSPMPVDTVVYFSCQPYYKEASLPSPWDIRSMRCNQQGKWARYNYFSEFKCEYECGKALPSIKTTVIKGQLKTRTTWPWHALIYLKLNWAKVSEAIQYRRTLLQATSAKGEDEDDGETDEPERKYVLDPIKLAQIFDNDDLSREEIFDPRYRYIYICGGTLISENHVLTAGHCLVDLKGQPRATKDFMVVLGGTTNSFYSNIEEAKSQVIPVSRIHISEEFNYDEYRSDIAIIELQQPAVLNSAALPACLPQTRDDAQLFISSTKHGEVIGSMINIYKEGVSNELKSKKLQVLPNMECVRNIQRIPSDKEFCAGSSGVNICSGDSGAGLIASPHFGLRRRYTVQGIISYARTRRICENYAVFTRVYKFTNWVKNIIYSNETIFS</sequence>
<organism evidence="2 3">
    <name type="scientific">Orchesella dallaii</name>
    <dbReference type="NCBI Taxonomy" id="48710"/>
    <lineage>
        <taxon>Eukaryota</taxon>
        <taxon>Metazoa</taxon>
        <taxon>Ecdysozoa</taxon>
        <taxon>Arthropoda</taxon>
        <taxon>Hexapoda</taxon>
        <taxon>Collembola</taxon>
        <taxon>Entomobryomorpha</taxon>
        <taxon>Entomobryoidea</taxon>
        <taxon>Orchesellidae</taxon>
        <taxon>Orchesellinae</taxon>
        <taxon>Orchesella</taxon>
    </lineage>
</organism>
<gene>
    <name evidence="2" type="ORF">ODALV1_LOCUS29038</name>
</gene>
<dbReference type="InterPro" id="IPR043504">
    <property type="entry name" value="Peptidase_S1_PA_chymotrypsin"/>
</dbReference>
<comment type="caution">
    <text evidence="2">The sequence shown here is derived from an EMBL/GenBank/DDBJ whole genome shotgun (WGS) entry which is preliminary data.</text>
</comment>
<accession>A0ABP1S2U1</accession>
<dbReference type="InterPro" id="IPR001314">
    <property type="entry name" value="Peptidase_S1A"/>
</dbReference>
<dbReference type="SUPFAM" id="SSF50494">
    <property type="entry name" value="Trypsin-like serine proteases"/>
    <property type="match status" value="1"/>
</dbReference>
<dbReference type="PANTHER" id="PTHR24260:SF136">
    <property type="entry name" value="GH08193P-RELATED"/>
    <property type="match status" value="1"/>
</dbReference>
<dbReference type="EMBL" id="CAXLJM020000148">
    <property type="protein sequence ID" value="CAL8142402.1"/>
    <property type="molecule type" value="Genomic_DNA"/>
</dbReference>
<evidence type="ECO:0000313" key="3">
    <source>
        <dbReference type="Proteomes" id="UP001642540"/>
    </source>
</evidence>
<dbReference type="Pfam" id="PF00089">
    <property type="entry name" value="Trypsin"/>
    <property type="match status" value="1"/>
</dbReference>
<dbReference type="PROSITE" id="PS00134">
    <property type="entry name" value="TRYPSIN_HIS"/>
    <property type="match status" value="1"/>
</dbReference>
<evidence type="ECO:0000259" key="1">
    <source>
        <dbReference type="PROSITE" id="PS50240"/>
    </source>
</evidence>
<dbReference type="InterPro" id="IPR018114">
    <property type="entry name" value="TRYPSIN_HIS"/>
</dbReference>
<dbReference type="Gene3D" id="2.40.10.10">
    <property type="entry name" value="Trypsin-like serine proteases"/>
    <property type="match status" value="1"/>
</dbReference>
<proteinExistence type="predicted"/>
<keyword evidence="3" id="KW-1185">Reference proteome</keyword>
<dbReference type="SMART" id="SM00020">
    <property type="entry name" value="Tryp_SPc"/>
    <property type="match status" value="1"/>
</dbReference>
<protein>
    <recommendedName>
        <fullName evidence="1">Peptidase S1 domain-containing protein</fullName>
    </recommendedName>
</protein>
<dbReference type="CDD" id="cd00190">
    <property type="entry name" value="Tryp_SPc"/>
    <property type="match status" value="1"/>
</dbReference>
<dbReference type="InterPro" id="IPR009003">
    <property type="entry name" value="Peptidase_S1_PA"/>
</dbReference>
<reference evidence="2 3" key="1">
    <citation type="submission" date="2024-08" db="EMBL/GenBank/DDBJ databases">
        <authorList>
            <person name="Cucini C."/>
            <person name="Frati F."/>
        </authorList>
    </citation>
    <scope>NUCLEOTIDE SEQUENCE [LARGE SCALE GENOMIC DNA]</scope>
</reference>
<dbReference type="Proteomes" id="UP001642540">
    <property type="component" value="Unassembled WGS sequence"/>
</dbReference>
<evidence type="ECO:0000313" key="2">
    <source>
        <dbReference type="EMBL" id="CAL8142402.1"/>
    </source>
</evidence>
<feature type="domain" description="Peptidase S1" evidence="1">
    <location>
        <begin position="135"/>
        <end position="446"/>
    </location>
</feature>
<dbReference type="PRINTS" id="PR00722">
    <property type="entry name" value="CHYMOTRYPSIN"/>
</dbReference>
<name>A0ABP1S2U1_9HEXA</name>
<dbReference type="PANTHER" id="PTHR24260">
    <property type="match status" value="1"/>
</dbReference>
<dbReference type="InterPro" id="IPR051333">
    <property type="entry name" value="CLIP_Serine_Protease"/>
</dbReference>
<dbReference type="InterPro" id="IPR001254">
    <property type="entry name" value="Trypsin_dom"/>
</dbReference>